<evidence type="ECO:0000313" key="2">
    <source>
        <dbReference type="EMBL" id="KIY65825.1"/>
    </source>
</evidence>
<name>A0A0D7B6J3_9AGAR</name>
<dbReference type="AlphaFoldDB" id="A0A0D7B6J3"/>
<organism evidence="2 3">
    <name type="scientific">Cylindrobasidium torrendii FP15055 ss-10</name>
    <dbReference type="NCBI Taxonomy" id="1314674"/>
    <lineage>
        <taxon>Eukaryota</taxon>
        <taxon>Fungi</taxon>
        <taxon>Dikarya</taxon>
        <taxon>Basidiomycota</taxon>
        <taxon>Agaricomycotina</taxon>
        <taxon>Agaricomycetes</taxon>
        <taxon>Agaricomycetidae</taxon>
        <taxon>Agaricales</taxon>
        <taxon>Marasmiineae</taxon>
        <taxon>Physalacriaceae</taxon>
        <taxon>Cylindrobasidium</taxon>
    </lineage>
</organism>
<feature type="signal peptide" evidence="1">
    <location>
        <begin position="1"/>
        <end position="20"/>
    </location>
</feature>
<proteinExistence type="predicted"/>
<sequence length="183" mass="19680">MYARTFVLAIFAALVSVVASHETNAERMARGMNPLAPRRLFSPAHVARTVPSSVSCPSNAVSGYICLRGSGGNLLGYLGNDGVTCGKSPQKFEYPSGCDVKTAIKLYGTVRFYPLTHFLDPDILLQNSYVGAYARSVVGKVITDIQNLFASLRARTNGAAYTSTKIVPSIRTFPLLRSPVSPC</sequence>
<protein>
    <submittedName>
        <fullName evidence="2">Uncharacterized protein</fullName>
    </submittedName>
</protein>
<dbReference type="OrthoDB" id="4584900at2759"/>
<evidence type="ECO:0000256" key="1">
    <source>
        <dbReference type="SAM" id="SignalP"/>
    </source>
</evidence>
<dbReference type="Proteomes" id="UP000054007">
    <property type="component" value="Unassembled WGS sequence"/>
</dbReference>
<reference evidence="2 3" key="1">
    <citation type="journal article" date="2015" name="Fungal Genet. Biol.">
        <title>Evolution of novel wood decay mechanisms in Agaricales revealed by the genome sequences of Fistulina hepatica and Cylindrobasidium torrendii.</title>
        <authorList>
            <person name="Floudas D."/>
            <person name="Held B.W."/>
            <person name="Riley R."/>
            <person name="Nagy L.G."/>
            <person name="Koehler G."/>
            <person name="Ransdell A.S."/>
            <person name="Younus H."/>
            <person name="Chow J."/>
            <person name="Chiniquy J."/>
            <person name="Lipzen A."/>
            <person name="Tritt A."/>
            <person name="Sun H."/>
            <person name="Haridas S."/>
            <person name="LaButti K."/>
            <person name="Ohm R.A."/>
            <person name="Kues U."/>
            <person name="Blanchette R.A."/>
            <person name="Grigoriev I.V."/>
            <person name="Minto R.E."/>
            <person name="Hibbett D.S."/>
        </authorList>
    </citation>
    <scope>NUCLEOTIDE SEQUENCE [LARGE SCALE GENOMIC DNA]</scope>
    <source>
        <strain evidence="2 3">FP15055 ss-10</strain>
    </source>
</reference>
<keyword evidence="3" id="KW-1185">Reference proteome</keyword>
<accession>A0A0D7B6J3</accession>
<keyword evidence="1" id="KW-0732">Signal</keyword>
<dbReference type="EMBL" id="KN880575">
    <property type="protein sequence ID" value="KIY65825.1"/>
    <property type="molecule type" value="Genomic_DNA"/>
</dbReference>
<feature type="chain" id="PRO_5002316774" evidence="1">
    <location>
        <begin position="21"/>
        <end position="183"/>
    </location>
</feature>
<evidence type="ECO:0000313" key="3">
    <source>
        <dbReference type="Proteomes" id="UP000054007"/>
    </source>
</evidence>
<gene>
    <name evidence="2" type="ORF">CYLTODRAFT_51271</name>
</gene>